<reference evidence="2 3" key="1">
    <citation type="submission" date="2019-03" db="EMBL/GenBank/DDBJ databases">
        <title>Metabolic potential of uncultured bacteria and archaea associated with petroleum seepage in deep-sea sediments.</title>
        <authorList>
            <person name="Dong X."/>
            <person name="Hubert C."/>
        </authorList>
    </citation>
    <scope>NUCLEOTIDE SEQUENCE [LARGE SCALE GENOMIC DNA]</scope>
    <source>
        <strain evidence="2">E44_bin18</strain>
    </source>
</reference>
<gene>
    <name evidence="2" type="ORF">E3J62_04225</name>
</gene>
<accession>A0A523UV76</accession>
<evidence type="ECO:0000259" key="1">
    <source>
        <dbReference type="Pfam" id="PF12674"/>
    </source>
</evidence>
<dbReference type="EMBL" id="SOJN01000052">
    <property type="protein sequence ID" value="TET46447.1"/>
    <property type="molecule type" value="Genomic_DNA"/>
</dbReference>
<dbReference type="Pfam" id="PF12674">
    <property type="entry name" value="Zn_ribbon_2"/>
    <property type="match status" value="1"/>
</dbReference>
<evidence type="ECO:0000313" key="3">
    <source>
        <dbReference type="Proteomes" id="UP000315525"/>
    </source>
</evidence>
<dbReference type="InterPro" id="IPR025868">
    <property type="entry name" value="Zn_ribbon_dom_put"/>
</dbReference>
<proteinExistence type="predicted"/>
<name>A0A523UV76_UNCT6</name>
<dbReference type="Proteomes" id="UP000315525">
    <property type="component" value="Unassembled WGS sequence"/>
</dbReference>
<organism evidence="2 3">
    <name type="scientific">candidate division TA06 bacterium</name>
    <dbReference type="NCBI Taxonomy" id="2250710"/>
    <lineage>
        <taxon>Bacteria</taxon>
        <taxon>Bacteria division TA06</taxon>
    </lineage>
</organism>
<dbReference type="AlphaFoldDB" id="A0A523UV76"/>
<protein>
    <recommendedName>
        <fullName evidence="1">Putative zinc ribbon domain-containing protein</fullName>
    </recommendedName>
</protein>
<comment type="caution">
    <text evidence="2">The sequence shown here is derived from an EMBL/GenBank/DDBJ whole genome shotgun (WGS) entry which is preliminary data.</text>
</comment>
<sequence length="85" mass="9836">MPKGPFCQSCGMPMEKDEHFGTNAEGAKNEEYCTYCYQKGNFTEPDITLDDMTKKVTQMMKQRNMPADTIDKVAKFIPMLKRWQS</sequence>
<evidence type="ECO:0000313" key="2">
    <source>
        <dbReference type="EMBL" id="TET46447.1"/>
    </source>
</evidence>
<feature type="domain" description="Putative zinc ribbon" evidence="1">
    <location>
        <begin position="6"/>
        <end position="84"/>
    </location>
</feature>